<dbReference type="EMBL" id="AVOT02103712">
    <property type="protein sequence ID" value="MBW0578854.1"/>
    <property type="molecule type" value="Genomic_DNA"/>
</dbReference>
<sequence>METYGLTPTKNNNDDINKRFKKIESNIQLLLKLYNRNMINKVEEDSQSSVSDNNVDVPNGLLTVGNDEYLNVVSNFKQTKILLLDSGASKSMVCNYKPLINPKLVKMSLKKFSGRTNLTHKGNIKLGNIIIYTVLFEPDGGTNLISVLQLEDHRILSCP</sequence>
<dbReference type="AlphaFoldDB" id="A0A9Q3PYL5"/>
<protein>
    <submittedName>
        <fullName evidence="1">Uncharacterized protein</fullName>
    </submittedName>
</protein>
<organism evidence="1 2">
    <name type="scientific">Austropuccinia psidii MF-1</name>
    <dbReference type="NCBI Taxonomy" id="1389203"/>
    <lineage>
        <taxon>Eukaryota</taxon>
        <taxon>Fungi</taxon>
        <taxon>Dikarya</taxon>
        <taxon>Basidiomycota</taxon>
        <taxon>Pucciniomycotina</taxon>
        <taxon>Pucciniomycetes</taxon>
        <taxon>Pucciniales</taxon>
        <taxon>Sphaerophragmiaceae</taxon>
        <taxon>Austropuccinia</taxon>
    </lineage>
</organism>
<dbReference type="OrthoDB" id="2516962at2759"/>
<dbReference type="Proteomes" id="UP000765509">
    <property type="component" value="Unassembled WGS sequence"/>
</dbReference>
<name>A0A9Q3PYL5_9BASI</name>
<comment type="caution">
    <text evidence="1">The sequence shown here is derived from an EMBL/GenBank/DDBJ whole genome shotgun (WGS) entry which is preliminary data.</text>
</comment>
<proteinExistence type="predicted"/>
<keyword evidence="2" id="KW-1185">Reference proteome</keyword>
<evidence type="ECO:0000313" key="2">
    <source>
        <dbReference type="Proteomes" id="UP000765509"/>
    </source>
</evidence>
<accession>A0A9Q3PYL5</accession>
<evidence type="ECO:0000313" key="1">
    <source>
        <dbReference type="EMBL" id="MBW0578854.1"/>
    </source>
</evidence>
<gene>
    <name evidence="1" type="ORF">O181_118569</name>
</gene>
<reference evidence="1" key="1">
    <citation type="submission" date="2021-03" db="EMBL/GenBank/DDBJ databases">
        <title>Draft genome sequence of rust myrtle Austropuccinia psidii MF-1, a brazilian biotype.</title>
        <authorList>
            <person name="Quecine M.C."/>
            <person name="Pachon D.M.R."/>
            <person name="Bonatelli M.L."/>
            <person name="Correr F.H."/>
            <person name="Franceschini L.M."/>
            <person name="Leite T.F."/>
            <person name="Margarido G.R.A."/>
            <person name="Almeida C.A."/>
            <person name="Ferrarezi J.A."/>
            <person name="Labate C.A."/>
        </authorList>
    </citation>
    <scope>NUCLEOTIDE SEQUENCE</scope>
    <source>
        <strain evidence="1">MF-1</strain>
    </source>
</reference>